<evidence type="ECO:0000313" key="3">
    <source>
        <dbReference type="Proteomes" id="UP001199044"/>
    </source>
</evidence>
<keyword evidence="3" id="KW-1185">Reference proteome</keyword>
<dbReference type="InterPro" id="IPR011009">
    <property type="entry name" value="Kinase-like_dom_sf"/>
</dbReference>
<dbReference type="PANTHER" id="PTHR40086">
    <property type="entry name" value="PHOSPHOTRANSFERASE YTMP-RELATED"/>
    <property type="match status" value="1"/>
</dbReference>
<dbReference type="InterPro" id="IPR052077">
    <property type="entry name" value="CcrZ_PhaseVar_Mediator"/>
</dbReference>
<accession>A0ABS7YVR7</accession>
<evidence type="ECO:0000259" key="1">
    <source>
        <dbReference type="Pfam" id="PF01636"/>
    </source>
</evidence>
<comment type="caution">
    <text evidence="2">The sequence shown here is derived from an EMBL/GenBank/DDBJ whole genome shotgun (WGS) entry which is preliminary data.</text>
</comment>
<organism evidence="2 3">
    <name type="scientific">Vibrio tritonius</name>
    <dbReference type="NCBI Taxonomy" id="1435069"/>
    <lineage>
        <taxon>Bacteria</taxon>
        <taxon>Pseudomonadati</taxon>
        <taxon>Pseudomonadota</taxon>
        <taxon>Gammaproteobacteria</taxon>
        <taxon>Vibrionales</taxon>
        <taxon>Vibrionaceae</taxon>
        <taxon>Vibrio</taxon>
    </lineage>
</organism>
<reference evidence="3" key="1">
    <citation type="submission" date="2023-07" db="EMBL/GenBank/DDBJ databases">
        <title>Molecular identification of indigenous halophilic bacteria isolated from red sea cost, biodegradation of synthetic dyes and assessment of degraded metabolite toxicity.</title>
        <authorList>
            <person name="Chaieb K."/>
            <person name="Altayb H.N."/>
        </authorList>
    </citation>
    <scope>NUCLEOTIDE SEQUENCE [LARGE SCALE GENOMIC DNA]</scope>
    <source>
        <strain evidence="3">K20</strain>
    </source>
</reference>
<dbReference type="Gene3D" id="3.90.1200.10">
    <property type="match status" value="1"/>
</dbReference>
<dbReference type="InterPro" id="IPR002575">
    <property type="entry name" value="Aminoglycoside_PTrfase"/>
</dbReference>
<evidence type="ECO:0000313" key="2">
    <source>
        <dbReference type="EMBL" id="MCA2019137.1"/>
    </source>
</evidence>
<sequence>MAKIAWAEACQLDPTLLSLTRFFDVPPTYAETLAGGLTNRCWKVIAPHKGSFVWRPITELTKAFTISRFQEYQILKAIEHDMIAPNAAYINDQGLLVEWVDGELFDDADFDIQIKTLVRIHLLDKKRIPVAPFNYTARVDHYWMQLDAKLKDEALVELYHQWRSAPALDPVELTLCHFDLGPHNLIKTPQGLSVIDWEYAGIADPRLDLAMLLTTENQLEPTNVARYCQLRDIDNIDGWVEGVKQWSIRVHIMALLWYLLAFQLRGDPVYEQQAIQIKENLCK</sequence>
<proteinExistence type="predicted"/>
<dbReference type="PANTHER" id="PTHR40086:SF1">
    <property type="entry name" value="CELL CYCLE REGULATOR CCRZ"/>
    <property type="match status" value="1"/>
</dbReference>
<feature type="domain" description="Aminoglycoside phosphotransferase" evidence="1">
    <location>
        <begin position="32"/>
        <end position="227"/>
    </location>
</feature>
<dbReference type="Gene3D" id="3.30.200.20">
    <property type="entry name" value="Phosphorylase Kinase, domain 1"/>
    <property type="match status" value="1"/>
</dbReference>
<dbReference type="EMBL" id="JAIWIU010000277">
    <property type="protein sequence ID" value="MCA2019137.1"/>
    <property type="molecule type" value="Genomic_DNA"/>
</dbReference>
<name>A0ABS7YVR7_9VIBR</name>
<gene>
    <name evidence="2" type="ORF">LDJ79_23750</name>
</gene>
<dbReference type="SUPFAM" id="SSF56112">
    <property type="entry name" value="Protein kinase-like (PK-like)"/>
    <property type="match status" value="1"/>
</dbReference>
<protein>
    <submittedName>
        <fullName evidence="2">Phosphotransferase</fullName>
    </submittedName>
</protein>
<dbReference type="Pfam" id="PF01636">
    <property type="entry name" value="APH"/>
    <property type="match status" value="1"/>
</dbReference>
<dbReference type="Proteomes" id="UP001199044">
    <property type="component" value="Unassembled WGS sequence"/>
</dbReference>
<dbReference type="RefSeq" id="WP_225252358.1">
    <property type="nucleotide sequence ID" value="NZ_JAIWIU010000277.1"/>
</dbReference>